<dbReference type="AlphaFoldDB" id="A0A8S1M9F8"/>
<organism evidence="2 3">
    <name type="scientific">Paramecium primaurelia</name>
    <dbReference type="NCBI Taxonomy" id="5886"/>
    <lineage>
        <taxon>Eukaryota</taxon>
        <taxon>Sar</taxon>
        <taxon>Alveolata</taxon>
        <taxon>Ciliophora</taxon>
        <taxon>Intramacronucleata</taxon>
        <taxon>Oligohymenophorea</taxon>
        <taxon>Peniculida</taxon>
        <taxon>Parameciidae</taxon>
        <taxon>Paramecium</taxon>
    </lineage>
</organism>
<dbReference type="OMA" id="NCESQDT"/>
<dbReference type="Pfam" id="PF02493">
    <property type="entry name" value="MORN"/>
    <property type="match status" value="3"/>
</dbReference>
<dbReference type="InterPro" id="IPR003409">
    <property type="entry name" value="MORN"/>
</dbReference>
<evidence type="ECO:0000256" key="1">
    <source>
        <dbReference type="ARBA" id="ARBA00022737"/>
    </source>
</evidence>
<dbReference type="PANTHER" id="PTHR43215:SF14">
    <property type="entry name" value="RADIAL SPOKE HEAD 1 HOMOLOG"/>
    <property type="match status" value="1"/>
</dbReference>
<sequence>MGSCESQDERVCFEEFQSIPLPNLQQEFTDEFTQQENQVIISQSKKDLDADLSIQTLQNKLNSHPLSNTLYIIYNKCRIERPIEVEEGTYQGQWFAGKQCGFGRMYYKNKDIYEGFWLLGRKHHMGIFIETNKRPLIGEWFDDKFLGQNISINLIKDPKLFYSDLLNLQPIQIKDSLYYGEYSNKGKQGLGLCFQKGEYKYIGYFSNDKKQGYGIEITKNDIYRGIFKDDIRCGIGHLKHKKNLFLGQFENNQPTTNGISIQI</sequence>
<evidence type="ECO:0008006" key="4">
    <source>
        <dbReference type="Google" id="ProtNLM"/>
    </source>
</evidence>
<name>A0A8S1M9F8_PARPR</name>
<keyword evidence="3" id="KW-1185">Reference proteome</keyword>
<keyword evidence="1" id="KW-0677">Repeat</keyword>
<dbReference type="SMART" id="SM00698">
    <property type="entry name" value="MORN"/>
    <property type="match status" value="4"/>
</dbReference>
<proteinExistence type="predicted"/>
<reference evidence="2" key="1">
    <citation type="submission" date="2021-01" db="EMBL/GenBank/DDBJ databases">
        <authorList>
            <consortium name="Genoscope - CEA"/>
            <person name="William W."/>
        </authorList>
    </citation>
    <scope>NUCLEOTIDE SEQUENCE</scope>
</reference>
<accession>A0A8S1M9F8</accession>
<evidence type="ECO:0000313" key="3">
    <source>
        <dbReference type="Proteomes" id="UP000688137"/>
    </source>
</evidence>
<dbReference type="EMBL" id="CAJJDM010000057">
    <property type="protein sequence ID" value="CAD8076429.1"/>
    <property type="molecule type" value="Genomic_DNA"/>
</dbReference>
<gene>
    <name evidence="2" type="ORF">PPRIM_AZ9-3.1.T0560104</name>
</gene>
<dbReference type="PANTHER" id="PTHR43215">
    <property type="entry name" value="RADIAL SPOKE HEAD 1 HOMOLOG"/>
    <property type="match status" value="1"/>
</dbReference>
<dbReference type="Proteomes" id="UP000688137">
    <property type="component" value="Unassembled WGS sequence"/>
</dbReference>
<evidence type="ECO:0000313" key="2">
    <source>
        <dbReference type="EMBL" id="CAD8076429.1"/>
    </source>
</evidence>
<comment type="caution">
    <text evidence="2">The sequence shown here is derived from an EMBL/GenBank/DDBJ whole genome shotgun (WGS) entry which is preliminary data.</text>
</comment>
<protein>
    <recommendedName>
        <fullName evidence="4">MORN repeat protein</fullName>
    </recommendedName>
</protein>